<dbReference type="PATRIC" id="fig|264459.3.peg.6679"/>
<organism evidence="1 2">
    <name type="scientific">Pseudomonas syringae pv. spinaceae</name>
    <dbReference type="NCBI Taxonomy" id="264459"/>
    <lineage>
        <taxon>Bacteria</taxon>
        <taxon>Pseudomonadati</taxon>
        <taxon>Pseudomonadota</taxon>
        <taxon>Gammaproteobacteria</taxon>
        <taxon>Pseudomonadales</taxon>
        <taxon>Pseudomonadaceae</taxon>
        <taxon>Pseudomonas</taxon>
        <taxon>Pseudomonas syringae</taxon>
    </lineage>
</organism>
<gene>
    <name evidence="1" type="ORF">ALO94_04284</name>
</gene>
<dbReference type="Proteomes" id="UP000050384">
    <property type="component" value="Unassembled WGS sequence"/>
</dbReference>
<dbReference type="InterPro" id="IPR046668">
    <property type="entry name" value="DUF6538"/>
</dbReference>
<dbReference type="EMBL" id="LJRI01000398">
    <property type="protein sequence ID" value="KPZ03585.1"/>
    <property type="molecule type" value="Genomic_DNA"/>
</dbReference>
<accession>A0A0N8T9X2</accession>
<dbReference type="CDD" id="cd01184">
    <property type="entry name" value="INT_C_like_1"/>
    <property type="match status" value="1"/>
</dbReference>
<dbReference type="SUPFAM" id="SSF56349">
    <property type="entry name" value="DNA breaking-rejoining enzymes"/>
    <property type="match status" value="1"/>
</dbReference>
<dbReference type="GO" id="GO:0006310">
    <property type="term" value="P:DNA recombination"/>
    <property type="evidence" value="ECO:0007669"/>
    <property type="project" value="InterPro"/>
</dbReference>
<evidence type="ECO:0000313" key="1">
    <source>
        <dbReference type="EMBL" id="KPZ03585.1"/>
    </source>
</evidence>
<proteinExistence type="predicted"/>
<dbReference type="GO" id="GO:0003677">
    <property type="term" value="F:DNA binding"/>
    <property type="evidence" value="ECO:0007669"/>
    <property type="project" value="InterPro"/>
</dbReference>
<evidence type="ECO:0000313" key="2">
    <source>
        <dbReference type="Proteomes" id="UP000050384"/>
    </source>
</evidence>
<dbReference type="AlphaFoldDB" id="A0A0N8T9X2"/>
<reference evidence="1 2" key="1">
    <citation type="submission" date="2015-09" db="EMBL/GenBank/DDBJ databases">
        <title>Genome announcement of multiple Pseudomonas syringae strains.</title>
        <authorList>
            <person name="Thakur S."/>
            <person name="Wang P.W."/>
            <person name="Gong Y."/>
            <person name="Weir B.S."/>
            <person name="Guttman D.S."/>
        </authorList>
    </citation>
    <scope>NUCLEOTIDE SEQUENCE [LARGE SCALE GENOMIC DNA]</scope>
    <source>
        <strain evidence="1 2">ICMP16929</strain>
    </source>
</reference>
<dbReference type="Gene3D" id="1.10.443.10">
    <property type="entry name" value="Intergrase catalytic core"/>
    <property type="match status" value="1"/>
</dbReference>
<dbReference type="Pfam" id="PF20172">
    <property type="entry name" value="DUF6538"/>
    <property type="match status" value="1"/>
</dbReference>
<dbReference type="InterPro" id="IPR013762">
    <property type="entry name" value="Integrase-like_cat_sf"/>
</dbReference>
<comment type="caution">
    <text evidence="1">The sequence shown here is derived from an EMBL/GenBank/DDBJ whole genome shotgun (WGS) entry which is preliminary data.</text>
</comment>
<sequence length="608" mass="69122">MPTMQRNPSYLTLNRHRTFYFRIVIPQHLRFLVSGRREIRRTLKTDSLTLARRRARQYAARYQAAFDRVTRVIERDELGLSEDDYTELLDLMPDFSSPTSATTELEPILSDEEIEARQRRREVERLLTGAYGRPIPSEQESLALELLELSRSYMPTELRAILPMLRDEVVLRKLNPGKRAETALEVPKVLPNHDPAMADWTLYHVWQHQLERDRADISSKGGQAHHGGTLEERERRARVMTVLTQHKPVVQLTKQDWQAAYDAARRTKSGATAAIGPTPTPISEILTHDLKEMTGHERVAALIASMKQIQNYAKHIDLTSIRVDELIIKPVLKRVNDSNRGGVPFSPADVEAIFSGFIYQGTLPKERTKAYPYWFWMPLVGYFTGARTNEIAQLDTADIKVIDGHPCFDFCADDAKAPEAKRLKTGEARQVPIHPRLIELGFLDYVGSQRQADQKKLFGDGLTYLLPRSGDTDHNKEGWAKSAGKFFNEKPKGYLVSIGVHKPFDGKSLYSFRHTLETNLCNAKRDDKNIDQSIIDAIIGHTPDTIGAKHYDGGATVAHKLSALQLLPIPTAIRKLDNYQNDFVKRFSSILTKSITAHRRKHPRLAEL</sequence>
<dbReference type="GO" id="GO:0015074">
    <property type="term" value="P:DNA integration"/>
    <property type="evidence" value="ECO:0007669"/>
    <property type="project" value="InterPro"/>
</dbReference>
<dbReference type="InterPro" id="IPR011010">
    <property type="entry name" value="DNA_brk_join_enz"/>
</dbReference>
<name>A0A0N8T9X2_PSESX</name>
<protein>
    <submittedName>
        <fullName evidence="1">Site-specific recombinase, phage integrase family</fullName>
    </submittedName>
</protein>